<sequence>MSGAAAGVAGPVVESAAERTAEPAGDPAAEAVAAPSAGPADDPAAEAADEAADESAAGSTVEPAAGIPSAREAPSRCAAMGAHGTVLGGRPWDSVMTAAPSARRDGGPPARRTGPENRC</sequence>
<dbReference type="EMBL" id="BAAAOA010000014">
    <property type="protein sequence ID" value="GAA1754924.1"/>
    <property type="molecule type" value="Genomic_DNA"/>
</dbReference>
<feature type="compositionally biased region" description="Acidic residues" evidence="1">
    <location>
        <begin position="43"/>
        <end position="53"/>
    </location>
</feature>
<feature type="compositionally biased region" description="Low complexity" evidence="1">
    <location>
        <begin position="22"/>
        <end position="42"/>
    </location>
</feature>
<keyword evidence="3" id="KW-1185">Reference proteome</keyword>
<feature type="compositionally biased region" description="Low complexity" evidence="1">
    <location>
        <begin position="1"/>
        <end position="15"/>
    </location>
</feature>
<accession>A0ABN2KFP5</accession>
<gene>
    <name evidence="2" type="ORF">GCM10009767_12840</name>
</gene>
<evidence type="ECO:0000313" key="3">
    <source>
        <dbReference type="Proteomes" id="UP001501204"/>
    </source>
</evidence>
<feature type="region of interest" description="Disordered" evidence="1">
    <location>
        <begin position="1"/>
        <end position="119"/>
    </location>
</feature>
<evidence type="ECO:0000313" key="2">
    <source>
        <dbReference type="EMBL" id="GAA1754924.1"/>
    </source>
</evidence>
<protein>
    <submittedName>
        <fullName evidence="2">Uncharacterized protein</fullName>
    </submittedName>
</protein>
<reference evidence="2 3" key="1">
    <citation type="journal article" date="2019" name="Int. J. Syst. Evol. Microbiol.">
        <title>The Global Catalogue of Microorganisms (GCM) 10K type strain sequencing project: providing services to taxonomists for standard genome sequencing and annotation.</title>
        <authorList>
            <consortium name="The Broad Institute Genomics Platform"/>
            <consortium name="The Broad Institute Genome Sequencing Center for Infectious Disease"/>
            <person name="Wu L."/>
            <person name="Ma J."/>
        </authorList>
    </citation>
    <scope>NUCLEOTIDE SEQUENCE [LARGE SCALE GENOMIC DNA]</scope>
    <source>
        <strain evidence="2 3">JCM 14735</strain>
    </source>
</reference>
<comment type="caution">
    <text evidence="2">The sequence shown here is derived from an EMBL/GenBank/DDBJ whole genome shotgun (WGS) entry which is preliminary data.</text>
</comment>
<evidence type="ECO:0000256" key="1">
    <source>
        <dbReference type="SAM" id="MobiDB-lite"/>
    </source>
</evidence>
<organism evidence="2 3">
    <name type="scientific">Kocuria aegyptia</name>
    <dbReference type="NCBI Taxonomy" id="330943"/>
    <lineage>
        <taxon>Bacteria</taxon>
        <taxon>Bacillati</taxon>
        <taxon>Actinomycetota</taxon>
        <taxon>Actinomycetes</taxon>
        <taxon>Micrococcales</taxon>
        <taxon>Micrococcaceae</taxon>
        <taxon>Kocuria</taxon>
    </lineage>
</organism>
<proteinExistence type="predicted"/>
<name>A0ABN2KFP5_9MICC</name>
<dbReference type="Proteomes" id="UP001501204">
    <property type="component" value="Unassembled WGS sequence"/>
</dbReference>